<dbReference type="GO" id="GO:0003677">
    <property type="term" value="F:DNA binding"/>
    <property type="evidence" value="ECO:0007669"/>
    <property type="project" value="UniProtKB-KW"/>
</dbReference>
<dbReference type="InterPro" id="IPR036390">
    <property type="entry name" value="WH_DNA-bd_sf"/>
</dbReference>
<keyword evidence="6" id="KW-1185">Reference proteome</keyword>
<dbReference type="Gene3D" id="1.10.10.10">
    <property type="entry name" value="Winged helix-like DNA-binding domain superfamily/Winged helix DNA-binding domain"/>
    <property type="match status" value="1"/>
</dbReference>
<accession>A0A6A7Y492</accession>
<evidence type="ECO:0000256" key="1">
    <source>
        <dbReference type="ARBA" id="ARBA00023015"/>
    </source>
</evidence>
<dbReference type="InterPro" id="IPR011711">
    <property type="entry name" value="GntR_C"/>
</dbReference>
<dbReference type="Pfam" id="PF00392">
    <property type="entry name" value="GntR"/>
    <property type="match status" value="1"/>
</dbReference>
<evidence type="ECO:0000259" key="4">
    <source>
        <dbReference type="PROSITE" id="PS50949"/>
    </source>
</evidence>
<sequence>MNEIGLSKVSSRTTVQDGVYEQLRQALMWGRFEPGQVITIPALSTEFGTSHMPVREALRRLAAENGLEIGRGGSARVPVVSLARLDDLCAVRKALEGLATETAATRLTTAEIDACERLAREHEALGHAGEVYTMLRKNQDFHFAIYERAGSEVLPQLIETLWLRFGPYMRMLSDIVARHLGDGVVRPYATFHYQIVEAFRARDGRAAGALMVQDIEATQALLAEMCPD</sequence>
<keyword evidence="2" id="KW-0238">DNA-binding</keyword>
<dbReference type="Gene3D" id="1.20.120.530">
    <property type="entry name" value="GntR ligand-binding domain-like"/>
    <property type="match status" value="1"/>
</dbReference>
<evidence type="ECO:0000313" key="6">
    <source>
        <dbReference type="Proteomes" id="UP000332515"/>
    </source>
</evidence>
<gene>
    <name evidence="5" type="ORF">F0357_07845</name>
</gene>
<dbReference type="InterPro" id="IPR008920">
    <property type="entry name" value="TF_FadR/GntR_C"/>
</dbReference>
<dbReference type="Pfam" id="PF07729">
    <property type="entry name" value="FCD"/>
    <property type="match status" value="1"/>
</dbReference>
<organism evidence="5 6">
    <name type="scientific">Segnochrobactrum spirostomi</name>
    <dbReference type="NCBI Taxonomy" id="2608987"/>
    <lineage>
        <taxon>Bacteria</taxon>
        <taxon>Pseudomonadati</taxon>
        <taxon>Pseudomonadota</taxon>
        <taxon>Alphaproteobacteria</taxon>
        <taxon>Hyphomicrobiales</taxon>
        <taxon>Segnochrobactraceae</taxon>
        <taxon>Segnochrobactrum</taxon>
    </lineage>
</organism>
<dbReference type="SMART" id="SM00345">
    <property type="entry name" value="HTH_GNTR"/>
    <property type="match status" value="1"/>
</dbReference>
<feature type="domain" description="HTH gntR-type" evidence="4">
    <location>
        <begin position="13"/>
        <end position="80"/>
    </location>
</feature>
<keyword evidence="1" id="KW-0805">Transcription regulation</keyword>
<dbReference type="PANTHER" id="PTHR43537">
    <property type="entry name" value="TRANSCRIPTIONAL REGULATOR, GNTR FAMILY"/>
    <property type="match status" value="1"/>
</dbReference>
<comment type="caution">
    <text evidence="5">The sequence shown here is derived from an EMBL/GenBank/DDBJ whole genome shotgun (WGS) entry which is preliminary data.</text>
</comment>
<evidence type="ECO:0000313" key="5">
    <source>
        <dbReference type="EMBL" id="MQT12572.1"/>
    </source>
</evidence>
<evidence type="ECO:0000256" key="2">
    <source>
        <dbReference type="ARBA" id="ARBA00023125"/>
    </source>
</evidence>
<protein>
    <submittedName>
        <fullName evidence="5">GntR family transcriptional regulator</fullName>
    </submittedName>
</protein>
<dbReference type="AlphaFoldDB" id="A0A6A7Y492"/>
<reference evidence="5 6" key="1">
    <citation type="submission" date="2019-09" db="EMBL/GenBank/DDBJ databases">
        <title>Segnochrobactrum spirostomi gen. nov., sp. nov., isolated from the ciliate Spirostomum cf. yagiui and description of a novel family, Segnochrobactraceae fam. nov. within the order Rhizobiales of the class Alphaproteobacteria.</title>
        <authorList>
            <person name="Akter S."/>
            <person name="Shazib S.U.A."/>
            <person name="Shin M.K."/>
        </authorList>
    </citation>
    <scope>NUCLEOTIDE SEQUENCE [LARGE SCALE GENOMIC DNA]</scope>
    <source>
        <strain evidence="5 6">Sp-1</strain>
    </source>
</reference>
<proteinExistence type="predicted"/>
<dbReference type="SUPFAM" id="SSF46785">
    <property type="entry name" value="Winged helix' DNA-binding domain"/>
    <property type="match status" value="1"/>
</dbReference>
<evidence type="ECO:0000256" key="3">
    <source>
        <dbReference type="ARBA" id="ARBA00023163"/>
    </source>
</evidence>
<dbReference type="GO" id="GO:0003700">
    <property type="term" value="F:DNA-binding transcription factor activity"/>
    <property type="evidence" value="ECO:0007669"/>
    <property type="project" value="InterPro"/>
</dbReference>
<dbReference type="Proteomes" id="UP000332515">
    <property type="component" value="Unassembled WGS sequence"/>
</dbReference>
<dbReference type="RefSeq" id="WP_153479821.1">
    <property type="nucleotide sequence ID" value="NZ_VWNA01000001.1"/>
</dbReference>
<dbReference type="InterPro" id="IPR036388">
    <property type="entry name" value="WH-like_DNA-bd_sf"/>
</dbReference>
<keyword evidence="3" id="KW-0804">Transcription</keyword>
<dbReference type="PANTHER" id="PTHR43537:SF39">
    <property type="entry name" value="HTH-TYPE TRANSCRIPTIONAL REGULATOR MCBR"/>
    <property type="match status" value="1"/>
</dbReference>
<name>A0A6A7Y492_9HYPH</name>
<dbReference type="InterPro" id="IPR000524">
    <property type="entry name" value="Tscrpt_reg_HTH_GntR"/>
</dbReference>
<dbReference type="SUPFAM" id="SSF48008">
    <property type="entry name" value="GntR ligand-binding domain-like"/>
    <property type="match status" value="1"/>
</dbReference>
<dbReference type="EMBL" id="VWNA01000001">
    <property type="protein sequence ID" value="MQT12572.1"/>
    <property type="molecule type" value="Genomic_DNA"/>
</dbReference>
<dbReference type="SMART" id="SM00895">
    <property type="entry name" value="FCD"/>
    <property type="match status" value="1"/>
</dbReference>
<dbReference type="PROSITE" id="PS50949">
    <property type="entry name" value="HTH_GNTR"/>
    <property type="match status" value="1"/>
</dbReference>